<evidence type="ECO:0000313" key="1">
    <source>
        <dbReference type="EMBL" id="QIB67812.1"/>
    </source>
</evidence>
<accession>A0A858BR53</accession>
<evidence type="ECO:0000313" key="2">
    <source>
        <dbReference type="Proteomes" id="UP000466848"/>
    </source>
</evidence>
<dbReference type="KEGG" id="abut:Ami103574_00085"/>
<dbReference type="EMBL" id="CP048649">
    <property type="protein sequence ID" value="QIB67812.1"/>
    <property type="molecule type" value="Genomic_DNA"/>
</dbReference>
<dbReference type="AlphaFoldDB" id="A0A858BR53"/>
<keyword evidence="2" id="KW-1185">Reference proteome</keyword>
<sequence length="225" mass="24810">MTNKPSLQKEKGKEKMQKNFTALKEAIEKSRKIKQDYNVELKKILTDQNISEAYRSQKKAELTASTNKVKADILETFSSNLGELRSKLNAAHDVWKNANEPILASTLSLIQMGIQPSKTMIEQFQGDFISMSVLSKALTKNGLYDGTEPYRLTKDTDSLVGNGVDFYADTIGLNFELGVKDVGSYSVSAATEGLIKLSKIVGCDFETETIDYFIAGAKRGSGLSE</sequence>
<reference evidence="1 2" key="1">
    <citation type="submission" date="2020-02" db="EMBL/GenBank/DDBJ databases">
        <authorList>
            <person name="Kim Y.B."/>
            <person name="Roh S.W."/>
        </authorList>
    </citation>
    <scope>NUCLEOTIDE SEQUENCE [LARGE SCALE GENOMIC DNA]</scope>
    <source>
        <strain evidence="1 2">DSM 103574</strain>
    </source>
</reference>
<name>A0A858BR53_9FIRM</name>
<proteinExistence type="predicted"/>
<gene>
    <name evidence="1" type="ORF">Ami103574_00085</name>
</gene>
<protein>
    <submittedName>
        <fullName evidence="1">Uncharacterized protein</fullName>
    </submittedName>
</protein>
<dbReference type="RefSeq" id="WP_163064733.1">
    <property type="nucleotide sequence ID" value="NZ_CP048649.1"/>
</dbReference>
<dbReference type="Proteomes" id="UP000466848">
    <property type="component" value="Chromosome"/>
</dbReference>
<organism evidence="1 2">
    <name type="scientific">Aminipila butyrica</name>
    <dbReference type="NCBI Taxonomy" id="433296"/>
    <lineage>
        <taxon>Bacteria</taxon>
        <taxon>Bacillati</taxon>
        <taxon>Bacillota</taxon>
        <taxon>Clostridia</taxon>
        <taxon>Peptostreptococcales</taxon>
        <taxon>Anaerovoracaceae</taxon>
        <taxon>Aminipila</taxon>
    </lineage>
</organism>